<feature type="transmembrane region" description="Helical" evidence="1">
    <location>
        <begin position="308"/>
        <end position="327"/>
    </location>
</feature>
<dbReference type="EMBL" id="CP002432">
    <property type="protein sequence ID" value="ADU66536.1"/>
    <property type="molecule type" value="Genomic_DNA"/>
</dbReference>
<dbReference type="eggNOG" id="COG1305">
    <property type="taxonomic scope" value="Bacteria"/>
</dbReference>
<accession>E6W1I7</accession>
<keyword evidence="1" id="KW-0812">Transmembrane</keyword>
<evidence type="ECO:0000259" key="2">
    <source>
        <dbReference type="Pfam" id="PF14400"/>
    </source>
</evidence>
<feature type="transmembrane region" description="Helical" evidence="1">
    <location>
        <begin position="444"/>
        <end position="461"/>
    </location>
</feature>
<evidence type="ECO:0008006" key="6">
    <source>
        <dbReference type="Google" id="ProtNLM"/>
    </source>
</evidence>
<evidence type="ECO:0000256" key="1">
    <source>
        <dbReference type="SAM" id="Phobius"/>
    </source>
</evidence>
<evidence type="ECO:0000313" key="5">
    <source>
        <dbReference type="Proteomes" id="UP000002572"/>
    </source>
</evidence>
<feature type="transmembrane region" description="Helical" evidence="1">
    <location>
        <begin position="6"/>
        <end position="24"/>
    </location>
</feature>
<organism evidence="4 5">
    <name type="scientific">Desulfurispirillum indicum (strain ATCC BAA-1389 / DSM 22839 / S5)</name>
    <dbReference type="NCBI Taxonomy" id="653733"/>
    <lineage>
        <taxon>Bacteria</taxon>
        <taxon>Pseudomonadati</taxon>
        <taxon>Chrysiogenota</taxon>
        <taxon>Chrysiogenia</taxon>
        <taxon>Chrysiogenales</taxon>
        <taxon>Chrysiogenaceae</taxon>
        <taxon>Desulfurispirillum</taxon>
    </lineage>
</organism>
<dbReference type="KEGG" id="din:Selin_1809"/>
<dbReference type="OrthoDB" id="253840at2"/>
<dbReference type="Pfam" id="PF14400">
    <property type="entry name" value="Transglut_i_TM"/>
    <property type="match status" value="1"/>
</dbReference>
<sequence>MISRISLYLIVAALIVTGLSIAWLRHEHMGIPFLPGAQTPVWLVEARIDFTATGGPVTVSLDIPDSPPGFALFSEQTASPGYGFSILENNGNRRGEWSVRAVSGAQTLYYKAQVIPGQGAGSEAPASAPSIASVHWDESEALAARQILETARAMSSTPESMTRELIKLLATPTPGQNAALLLSSTPLIPLLEKLLNYAQIPSRVVMGLQLEDGRRNQQLIPMLEIFARDRWVLFNPRTAQQGIPEDFLLWSQDSLSLLDVSGGHGSQVRFAMMRQSISAVQLARLTMDDSGFSFFGVHKLPVEEQSMLKMLLLLPLGALVVVFMRIMVGVQTSGTFMPILIALSFLQTTLLPGLISFIAIVAIGLLLRSYLSYLNLLLVARIATIVVIVIFIIIFSSLFGYQLGFNTGMTVAFFPIIIIAWTIERMSILWEDEGPREVLMQGGGSLLVAILAFLLMQWPLMEHLSFHFPEINLILVALILMMGNYTGYKLLELRRFRAMRLKWRP</sequence>
<name>E6W1I7_DESIS</name>
<keyword evidence="1" id="KW-1133">Transmembrane helix</keyword>
<feature type="transmembrane region" description="Helical" evidence="1">
    <location>
        <begin position="339"/>
        <end position="366"/>
    </location>
</feature>
<keyword evidence="1" id="KW-0472">Membrane</keyword>
<evidence type="ECO:0000313" key="4">
    <source>
        <dbReference type="EMBL" id="ADU66536.1"/>
    </source>
</evidence>
<dbReference type="HOGENOM" id="CLU_041549_0_0_0"/>
<dbReference type="STRING" id="653733.Selin_1809"/>
<protein>
    <recommendedName>
        <fullName evidence="6">Gonadoliberin III-related protein</fullName>
    </recommendedName>
</protein>
<dbReference type="Proteomes" id="UP000002572">
    <property type="component" value="Chromosome"/>
</dbReference>
<proteinExistence type="predicted"/>
<dbReference type="AlphaFoldDB" id="E6W1I7"/>
<dbReference type="InterPro" id="IPR025840">
    <property type="entry name" value="7TM_transglut"/>
</dbReference>
<reference evidence="4 5" key="1">
    <citation type="submission" date="2010-12" db="EMBL/GenBank/DDBJ databases">
        <title>Complete sequence of Desulfurispirillum indicum S5.</title>
        <authorList>
            <consortium name="US DOE Joint Genome Institute"/>
            <person name="Lucas S."/>
            <person name="Copeland A."/>
            <person name="Lapidus A."/>
            <person name="Cheng J.-F."/>
            <person name="Goodwin L."/>
            <person name="Pitluck S."/>
            <person name="Chertkov O."/>
            <person name="Held B."/>
            <person name="Detter J.C."/>
            <person name="Han C."/>
            <person name="Tapia R."/>
            <person name="Land M."/>
            <person name="Hauser L."/>
            <person name="Kyrpides N."/>
            <person name="Ivanova N."/>
            <person name="Mikhailova N."/>
            <person name="Haggblom M."/>
            <person name="Rauschenbach I."/>
            <person name="Bini E."/>
            <person name="Woyke T."/>
        </authorList>
    </citation>
    <scope>NUCLEOTIDE SEQUENCE [LARGE SCALE GENOMIC DNA]</scope>
    <source>
        <strain evidence="5">ATCC BAA-1389 / DSM 22839 / S5</strain>
    </source>
</reference>
<dbReference type="Pfam" id="PF14402">
    <property type="entry name" value="7TM_transglut"/>
    <property type="match status" value="1"/>
</dbReference>
<keyword evidence="5" id="KW-1185">Reference proteome</keyword>
<feature type="domain" description="7 transmembrane helices usually fused to an inactive transglutaminase" evidence="3">
    <location>
        <begin position="256"/>
        <end position="499"/>
    </location>
</feature>
<feature type="domain" description="Inactive transglutaminase fused to 7 transmembrane helices" evidence="2">
    <location>
        <begin position="25"/>
        <end position="184"/>
    </location>
</feature>
<feature type="transmembrane region" description="Helical" evidence="1">
    <location>
        <begin position="378"/>
        <end position="399"/>
    </location>
</feature>
<feature type="transmembrane region" description="Helical" evidence="1">
    <location>
        <begin position="405"/>
        <end position="423"/>
    </location>
</feature>
<dbReference type="RefSeq" id="WP_013506416.1">
    <property type="nucleotide sequence ID" value="NC_014836.1"/>
</dbReference>
<dbReference type="InterPro" id="IPR025838">
    <property type="entry name" value="Transglut_i_TM"/>
</dbReference>
<feature type="transmembrane region" description="Helical" evidence="1">
    <location>
        <begin position="473"/>
        <end position="491"/>
    </location>
</feature>
<evidence type="ECO:0000259" key="3">
    <source>
        <dbReference type="Pfam" id="PF14402"/>
    </source>
</evidence>
<gene>
    <name evidence="4" type="ordered locus">Selin_1809</name>
</gene>
<dbReference type="InParanoid" id="E6W1I7"/>